<reference evidence="2 4" key="2">
    <citation type="journal article" date="2018" name="Plant J.">
        <title>The Physcomitrella patens chromosome-scale assembly reveals moss genome structure and evolution.</title>
        <authorList>
            <person name="Lang D."/>
            <person name="Ullrich K.K."/>
            <person name="Murat F."/>
            <person name="Fuchs J."/>
            <person name="Jenkins J."/>
            <person name="Haas F.B."/>
            <person name="Piednoel M."/>
            <person name="Gundlach H."/>
            <person name="Van Bel M."/>
            <person name="Meyberg R."/>
            <person name="Vives C."/>
            <person name="Morata J."/>
            <person name="Symeonidi A."/>
            <person name="Hiss M."/>
            <person name="Muchero W."/>
            <person name="Kamisugi Y."/>
            <person name="Saleh O."/>
            <person name="Blanc G."/>
            <person name="Decker E.L."/>
            <person name="van Gessel N."/>
            <person name="Grimwood J."/>
            <person name="Hayes R.D."/>
            <person name="Graham S.W."/>
            <person name="Gunter L.E."/>
            <person name="McDaniel S.F."/>
            <person name="Hoernstein S.N.W."/>
            <person name="Larsson A."/>
            <person name="Li F.W."/>
            <person name="Perroud P.F."/>
            <person name="Phillips J."/>
            <person name="Ranjan P."/>
            <person name="Rokshar D.S."/>
            <person name="Rothfels C.J."/>
            <person name="Schneider L."/>
            <person name="Shu S."/>
            <person name="Stevenson D.W."/>
            <person name="Thummler F."/>
            <person name="Tillich M."/>
            <person name="Villarreal Aguilar J.C."/>
            <person name="Widiez T."/>
            <person name="Wong G.K."/>
            <person name="Wymore A."/>
            <person name="Zhang Y."/>
            <person name="Zimmer A.D."/>
            <person name="Quatrano R.S."/>
            <person name="Mayer K.F.X."/>
            <person name="Goodstein D."/>
            <person name="Casacuberta J.M."/>
            <person name="Vandepoele K."/>
            <person name="Reski R."/>
            <person name="Cuming A.C."/>
            <person name="Tuskan G.A."/>
            <person name="Maumus F."/>
            <person name="Salse J."/>
            <person name="Schmutz J."/>
            <person name="Rensing S.A."/>
        </authorList>
    </citation>
    <scope>NUCLEOTIDE SEQUENCE [LARGE SCALE GENOMIC DNA]</scope>
    <source>
        <strain evidence="3 4">cv. Gransden 2004</strain>
    </source>
</reference>
<dbReference type="EMBL" id="ABEU02000019">
    <property type="protein sequence ID" value="PNR34391.1"/>
    <property type="molecule type" value="Genomic_DNA"/>
</dbReference>
<dbReference type="InParanoid" id="A0A2K1IYQ0"/>
<accession>A0A2K1IYQ0</accession>
<dbReference type="EnsemblPlants" id="Pp3c19_16442V3.1">
    <property type="protein sequence ID" value="PAC:32939954.CDS.1"/>
    <property type="gene ID" value="Pp3c19_16442"/>
</dbReference>
<name>A0A2K1IYQ0_PHYPA</name>
<organism evidence="2">
    <name type="scientific">Physcomitrium patens</name>
    <name type="common">Spreading-leaved earth moss</name>
    <name type="synonym">Physcomitrella patens</name>
    <dbReference type="NCBI Taxonomy" id="3218"/>
    <lineage>
        <taxon>Eukaryota</taxon>
        <taxon>Viridiplantae</taxon>
        <taxon>Streptophyta</taxon>
        <taxon>Embryophyta</taxon>
        <taxon>Bryophyta</taxon>
        <taxon>Bryophytina</taxon>
        <taxon>Bryopsida</taxon>
        <taxon>Funariidae</taxon>
        <taxon>Funariales</taxon>
        <taxon>Funariaceae</taxon>
        <taxon>Physcomitrium</taxon>
    </lineage>
</organism>
<sequence length="109" mass="11771">MPKLRNTGRKRPQPGPRRIDESGPGAPKLSGTGAAVWCKVQTSAEPAANKRTRTQGRTDRRELPSCAVAAIGWASYVSRCGGGIATRSVEREPRMLVHRVHQVPSRACA</sequence>
<feature type="compositionally biased region" description="Basic residues" evidence="1">
    <location>
        <begin position="1"/>
        <end position="12"/>
    </location>
</feature>
<evidence type="ECO:0000313" key="3">
    <source>
        <dbReference type="EnsemblPlants" id="PAC:32939954.CDS.1"/>
    </source>
</evidence>
<keyword evidence="4" id="KW-1185">Reference proteome</keyword>
<dbReference type="AlphaFoldDB" id="A0A2K1IYQ0"/>
<evidence type="ECO:0000313" key="4">
    <source>
        <dbReference type="Proteomes" id="UP000006727"/>
    </source>
</evidence>
<reference evidence="3" key="3">
    <citation type="submission" date="2020-12" db="UniProtKB">
        <authorList>
            <consortium name="EnsemblPlants"/>
        </authorList>
    </citation>
    <scope>IDENTIFICATION</scope>
</reference>
<proteinExistence type="predicted"/>
<protein>
    <submittedName>
        <fullName evidence="2 3">Uncharacterized protein</fullName>
    </submittedName>
</protein>
<evidence type="ECO:0000256" key="1">
    <source>
        <dbReference type="SAM" id="MobiDB-lite"/>
    </source>
</evidence>
<gene>
    <name evidence="2" type="ORF">PHYPA_024208</name>
</gene>
<dbReference type="Gramene" id="Pp3c19_16442V3.1">
    <property type="protein sequence ID" value="PAC:32939954.CDS.1"/>
    <property type="gene ID" value="Pp3c19_16442"/>
</dbReference>
<reference evidence="2 4" key="1">
    <citation type="journal article" date="2008" name="Science">
        <title>The Physcomitrella genome reveals evolutionary insights into the conquest of land by plants.</title>
        <authorList>
            <person name="Rensing S."/>
            <person name="Lang D."/>
            <person name="Zimmer A."/>
            <person name="Terry A."/>
            <person name="Salamov A."/>
            <person name="Shapiro H."/>
            <person name="Nishiyama T."/>
            <person name="Perroud P.-F."/>
            <person name="Lindquist E."/>
            <person name="Kamisugi Y."/>
            <person name="Tanahashi T."/>
            <person name="Sakakibara K."/>
            <person name="Fujita T."/>
            <person name="Oishi K."/>
            <person name="Shin-I T."/>
            <person name="Kuroki Y."/>
            <person name="Toyoda A."/>
            <person name="Suzuki Y."/>
            <person name="Hashimoto A."/>
            <person name="Yamaguchi K."/>
            <person name="Sugano A."/>
            <person name="Kohara Y."/>
            <person name="Fujiyama A."/>
            <person name="Anterola A."/>
            <person name="Aoki S."/>
            <person name="Ashton N."/>
            <person name="Barbazuk W.B."/>
            <person name="Barker E."/>
            <person name="Bennetzen J."/>
            <person name="Bezanilla M."/>
            <person name="Blankenship R."/>
            <person name="Cho S.H."/>
            <person name="Dutcher S."/>
            <person name="Estelle M."/>
            <person name="Fawcett J.A."/>
            <person name="Gundlach H."/>
            <person name="Hanada K."/>
            <person name="Heyl A."/>
            <person name="Hicks K.A."/>
            <person name="Hugh J."/>
            <person name="Lohr M."/>
            <person name="Mayer K."/>
            <person name="Melkozernov A."/>
            <person name="Murata T."/>
            <person name="Nelson D."/>
            <person name="Pils B."/>
            <person name="Prigge M."/>
            <person name="Reiss B."/>
            <person name="Renner T."/>
            <person name="Rombauts S."/>
            <person name="Rushton P."/>
            <person name="Sanderfoot A."/>
            <person name="Schween G."/>
            <person name="Shiu S.-H."/>
            <person name="Stueber K."/>
            <person name="Theodoulou F.L."/>
            <person name="Tu H."/>
            <person name="Van de Peer Y."/>
            <person name="Verrier P.J."/>
            <person name="Waters E."/>
            <person name="Wood A."/>
            <person name="Yang L."/>
            <person name="Cove D."/>
            <person name="Cuming A."/>
            <person name="Hasebe M."/>
            <person name="Lucas S."/>
            <person name="Mishler D.B."/>
            <person name="Reski R."/>
            <person name="Grigoriev I."/>
            <person name="Quatrano R.S."/>
            <person name="Boore J.L."/>
        </authorList>
    </citation>
    <scope>NUCLEOTIDE SEQUENCE [LARGE SCALE GENOMIC DNA]</scope>
    <source>
        <strain evidence="3 4">cv. Gransden 2004</strain>
    </source>
</reference>
<dbReference type="Proteomes" id="UP000006727">
    <property type="component" value="Chromosome 19"/>
</dbReference>
<feature type="region of interest" description="Disordered" evidence="1">
    <location>
        <begin position="1"/>
        <end position="61"/>
    </location>
</feature>
<evidence type="ECO:0000313" key="2">
    <source>
        <dbReference type="EMBL" id="PNR34391.1"/>
    </source>
</evidence>